<comment type="catalytic activity">
    <reaction evidence="11 13">
        <text>N(6)-biotinyl-L-lysyl-[protein] + hydrogencarbonate + ATP = N(6)-carboxybiotinyl-L-lysyl-[protein] + ADP + phosphate + H(+)</text>
        <dbReference type="Rhea" id="RHEA:13501"/>
        <dbReference type="Rhea" id="RHEA-COMP:10505"/>
        <dbReference type="Rhea" id="RHEA-COMP:10506"/>
        <dbReference type="ChEBI" id="CHEBI:15378"/>
        <dbReference type="ChEBI" id="CHEBI:17544"/>
        <dbReference type="ChEBI" id="CHEBI:30616"/>
        <dbReference type="ChEBI" id="CHEBI:43474"/>
        <dbReference type="ChEBI" id="CHEBI:83144"/>
        <dbReference type="ChEBI" id="CHEBI:83145"/>
        <dbReference type="ChEBI" id="CHEBI:456216"/>
        <dbReference type="EC" id="6.3.4.14"/>
    </reaction>
</comment>
<dbReference type="GO" id="GO:0004075">
    <property type="term" value="F:biotin carboxylase activity"/>
    <property type="evidence" value="ECO:0007669"/>
    <property type="project" value="UniProtKB-EC"/>
</dbReference>
<evidence type="ECO:0000256" key="13">
    <source>
        <dbReference type="RuleBase" id="RU365063"/>
    </source>
</evidence>
<dbReference type="PROSITE" id="PS00866">
    <property type="entry name" value="CPSASE_1"/>
    <property type="match status" value="1"/>
</dbReference>
<gene>
    <name evidence="16" type="primary">accC</name>
    <name evidence="16" type="ORF">IAD26_03005</name>
</gene>
<proteinExistence type="predicted"/>
<evidence type="ECO:0000256" key="10">
    <source>
        <dbReference type="ARBA" id="ARBA00023267"/>
    </source>
</evidence>
<dbReference type="PROSITE" id="PS00867">
    <property type="entry name" value="CPSASE_2"/>
    <property type="match status" value="1"/>
</dbReference>
<dbReference type="Proteomes" id="UP000886748">
    <property type="component" value="Unassembled WGS sequence"/>
</dbReference>
<dbReference type="SUPFAM" id="SSF51246">
    <property type="entry name" value="Rudiment single hybrid motif"/>
    <property type="match status" value="1"/>
</dbReference>
<sequence length="456" mass="49880">MIKKVLIANRGEIAVRIIRACKELGIKTVAVYSQADADSLHVSLADEAYCIGPAQSAKSYLNIPAIISVALTSGADAIHPGYGFMSERADFVDICTDHGIKFIGPSAEAMRKMGDKATARKTMTANGVPVTPGTDLVDDMDAAKEFAAKAKYPVIVKATAGGGGKGMRIANNAEELEEAITLCQTEAQNAFGNAGVYIEKYIINPRHIEVQIIADSHGNVVHLGERDCSVQRRHQKLLEEAPSPAIDEETRKAMGAAAVTAAKVIGYEGAGTIEFLLDHDGSWYFMEMNTRIQVEHCVTEMVSSVDLLKEQIRVASGEKLSFTQDDIKLRGHAIECRINAEDADKDFMPCPGEIRGYIAPGGFGVRVDSHSYTGYKIPPYYDSMIGKLICWGVDREDARKRMLRALDEYVITGIKTTIPYHKKILTNEVFISGKFNTGFIPEHMTPKKEEEETAKV</sequence>
<keyword evidence="8 12" id="KW-0067">ATP-binding</keyword>
<dbReference type="InterPro" id="IPR011764">
    <property type="entry name" value="Biotin_carboxylation_dom"/>
</dbReference>
<dbReference type="PANTHER" id="PTHR48095">
    <property type="entry name" value="PYRUVATE CARBOXYLASE SUBUNIT A"/>
    <property type="match status" value="1"/>
</dbReference>
<feature type="domain" description="Biotin carboxylation" evidence="15">
    <location>
        <begin position="1"/>
        <end position="445"/>
    </location>
</feature>
<keyword evidence="6" id="KW-0479">Metal-binding</keyword>
<dbReference type="InterPro" id="IPR016185">
    <property type="entry name" value="PreATP-grasp_dom_sf"/>
</dbReference>
<evidence type="ECO:0000313" key="16">
    <source>
        <dbReference type="EMBL" id="HIU92086.1"/>
    </source>
</evidence>
<dbReference type="Pfam" id="PF00289">
    <property type="entry name" value="Biotin_carb_N"/>
    <property type="match status" value="1"/>
</dbReference>
<dbReference type="AlphaFoldDB" id="A0A9D1MZU6"/>
<protein>
    <recommendedName>
        <fullName evidence="4 13">Biotin carboxylase</fullName>
        <ecNumber evidence="4 13">6.3.4.14</ecNumber>
    </recommendedName>
    <alternativeName>
        <fullName evidence="13">Acetyl-coenzyme A carboxylase biotin carboxylase subunit A</fullName>
    </alternativeName>
</protein>
<evidence type="ECO:0000256" key="1">
    <source>
        <dbReference type="ARBA" id="ARBA00003761"/>
    </source>
</evidence>
<evidence type="ECO:0000256" key="3">
    <source>
        <dbReference type="ARBA" id="ARBA00011750"/>
    </source>
</evidence>
<dbReference type="InterPro" id="IPR011761">
    <property type="entry name" value="ATP-grasp"/>
</dbReference>
<evidence type="ECO:0000256" key="7">
    <source>
        <dbReference type="ARBA" id="ARBA00022741"/>
    </source>
</evidence>
<evidence type="ECO:0000259" key="15">
    <source>
        <dbReference type="PROSITE" id="PS50979"/>
    </source>
</evidence>
<dbReference type="SMART" id="SM00878">
    <property type="entry name" value="Biotin_carb_C"/>
    <property type="match status" value="1"/>
</dbReference>
<evidence type="ECO:0000256" key="11">
    <source>
        <dbReference type="ARBA" id="ARBA00048600"/>
    </source>
</evidence>
<dbReference type="GO" id="GO:0046872">
    <property type="term" value="F:metal ion binding"/>
    <property type="evidence" value="ECO:0007669"/>
    <property type="project" value="UniProtKB-KW"/>
</dbReference>
<dbReference type="EMBL" id="DVOD01000020">
    <property type="protein sequence ID" value="HIU92086.1"/>
    <property type="molecule type" value="Genomic_DNA"/>
</dbReference>
<dbReference type="InterPro" id="IPR011054">
    <property type="entry name" value="Rudment_hybrid_motif"/>
</dbReference>
<evidence type="ECO:0000259" key="14">
    <source>
        <dbReference type="PROSITE" id="PS50975"/>
    </source>
</evidence>
<keyword evidence="9" id="KW-0460">Magnesium</keyword>
<dbReference type="InterPro" id="IPR005481">
    <property type="entry name" value="BC-like_N"/>
</dbReference>
<keyword evidence="10 13" id="KW-0092">Biotin</keyword>
<dbReference type="InterPro" id="IPR005482">
    <property type="entry name" value="Biotin_COase_C"/>
</dbReference>
<dbReference type="InterPro" id="IPR004549">
    <property type="entry name" value="Acetyl_CoA_COase_biotin_COase"/>
</dbReference>
<keyword evidence="5 13" id="KW-0436">Ligase</keyword>
<dbReference type="GO" id="GO:0005524">
    <property type="term" value="F:ATP binding"/>
    <property type="evidence" value="ECO:0007669"/>
    <property type="project" value="UniProtKB-UniRule"/>
</dbReference>
<keyword evidence="13" id="KW-0443">Lipid metabolism</keyword>
<evidence type="ECO:0000256" key="6">
    <source>
        <dbReference type="ARBA" id="ARBA00022723"/>
    </source>
</evidence>
<dbReference type="SUPFAM" id="SSF56059">
    <property type="entry name" value="Glutathione synthetase ATP-binding domain-like"/>
    <property type="match status" value="1"/>
</dbReference>
<name>A0A9D1MZU6_9CLOT</name>
<accession>A0A9D1MZU6</accession>
<dbReference type="Pfam" id="PF02786">
    <property type="entry name" value="CPSase_L_D2"/>
    <property type="match status" value="1"/>
</dbReference>
<dbReference type="FunFam" id="3.30.1490.20:FF:000018">
    <property type="entry name" value="Biotin carboxylase"/>
    <property type="match status" value="1"/>
</dbReference>
<comment type="caution">
    <text evidence="16">The sequence shown here is derived from an EMBL/GenBank/DDBJ whole genome shotgun (WGS) entry which is preliminary data.</text>
</comment>
<reference evidence="16" key="1">
    <citation type="submission" date="2020-10" db="EMBL/GenBank/DDBJ databases">
        <authorList>
            <person name="Gilroy R."/>
        </authorList>
    </citation>
    <scope>NUCLEOTIDE SEQUENCE</scope>
    <source>
        <strain evidence="16">CHK154-7741</strain>
    </source>
</reference>
<dbReference type="FunFam" id="3.40.50.20:FF:000010">
    <property type="entry name" value="Propionyl-CoA carboxylase subunit alpha"/>
    <property type="match status" value="1"/>
</dbReference>
<dbReference type="SUPFAM" id="SSF52440">
    <property type="entry name" value="PreATP-grasp domain"/>
    <property type="match status" value="1"/>
</dbReference>
<dbReference type="EC" id="6.3.4.14" evidence="4 13"/>
<evidence type="ECO:0000256" key="2">
    <source>
        <dbReference type="ARBA" id="ARBA00004956"/>
    </source>
</evidence>
<evidence type="ECO:0000256" key="4">
    <source>
        <dbReference type="ARBA" id="ARBA00013263"/>
    </source>
</evidence>
<comment type="subunit">
    <text evidence="3 13">Acetyl-CoA carboxylase is a heterohexamer of biotin carboxyl carrier protein, biotin carboxylase and the two subunits of carboxyl transferase in a 2:2 complex.</text>
</comment>
<evidence type="ECO:0000313" key="17">
    <source>
        <dbReference type="Proteomes" id="UP000886748"/>
    </source>
</evidence>
<keyword evidence="7 12" id="KW-0547">Nucleotide-binding</keyword>
<evidence type="ECO:0000256" key="5">
    <source>
        <dbReference type="ARBA" id="ARBA00022598"/>
    </source>
</evidence>
<dbReference type="Gene3D" id="3.30.470.20">
    <property type="entry name" value="ATP-grasp fold, B domain"/>
    <property type="match status" value="1"/>
</dbReference>
<dbReference type="PROSITE" id="PS50979">
    <property type="entry name" value="BC"/>
    <property type="match status" value="1"/>
</dbReference>
<organism evidence="16 17">
    <name type="scientific">Candidatus Limenecus avicola</name>
    <dbReference type="NCBI Taxonomy" id="2840847"/>
    <lineage>
        <taxon>Bacteria</taxon>
        <taxon>Bacillati</taxon>
        <taxon>Bacillota</taxon>
        <taxon>Clostridia</taxon>
        <taxon>Eubacteriales</taxon>
        <taxon>Clostridiaceae</taxon>
        <taxon>Clostridiaceae incertae sedis</taxon>
        <taxon>Candidatus Limenecus</taxon>
    </lineage>
</organism>
<dbReference type="GO" id="GO:0006633">
    <property type="term" value="P:fatty acid biosynthetic process"/>
    <property type="evidence" value="ECO:0007669"/>
    <property type="project" value="UniProtKB-KW"/>
</dbReference>
<keyword evidence="13" id="KW-0276">Fatty acid metabolism</keyword>
<dbReference type="PROSITE" id="PS50975">
    <property type="entry name" value="ATP_GRASP"/>
    <property type="match status" value="1"/>
</dbReference>
<comment type="pathway">
    <text evidence="2 13">Lipid metabolism; malonyl-CoA biosynthesis; malonyl-CoA from acetyl-CoA: step 1/1.</text>
</comment>
<dbReference type="InterPro" id="IPR051602">
    <property type="entry name" value="ACC_Biotin_Carboxylase"/>
</dbReference>
<keyword evidence="13" id="KW-0444">Lipid biosynthesis</keyword>
<keyword evidence="13" id="KW-0275">Fatty acid biosynthesis</keyword>
<evidence type="ECO:0000256" key="9">
    <source>
        <dbReference type="ARBA" id="ARBA00022842"/>
    </source>
</evidence>
<dbReference type="InterPro" id="IPR005479">
    <property type="entry name" value="CPAse_ATP-bd"/>
</dbReference>
<reference evidence="16" key="2">
    <citation type="journal article" date="2021" name="PeerJ">
        <title>Extensive microbial diversity within the chicken gut microbiome revealed by metagenomics and culture.</title>
        <authorList>
            <person name="Gilroy R."/>
            <person name="Ravi A."/>
            <person name="Getino M."/>
            <person name="Pursley I."/>
            <person name="Horton D.L."/>
            <person name="Alikhan N.F."/>
            <person name="Baker D."/>
            <person name="Gharbi K."/>
            <person name="Hall N."/>
            <person name="Watson M."/>
            <person name="Adriaenssens E.M."/>
            <person name="Foster-Nyarko E."/>
            <person name="Jarju S."/>
            <person name="Secka A."/>
            <person name="Antonio M."/>
            <person name="Oren A."/>
            <person name="Chaudhuri R.R."/>
            <person name="La Ragione R."/>
            <person name="Hildebrand F."/>
            <person name="Pallen M.J."/>
        </authorList>
    </citation>
    <scope>NUCLEOTIDE SEQUENCE</scope>
    <source>
        <strain evidence="16">CHK154-7741</strain>
    </source>
</reference>
<comment type="function">
    <text evidence="1 13">This protein is a component of the acetyl coenzyme A carboxylase complex; first, biotin carboxylase catalyzes the carboxylation of the carrier protein and then the transcarboxylase transfers the carboxyl group to form malonyl-CoA.</text>
</comment>
<dbReference type="FunFam" id="3.30.470.20:FF:000028">
    <property type="entry name" value="Methylcrotonoyl-CoA carboxylase subunit alpha, mitochondrial"/>
    <property type="match status" value="1"/>
</dbReference>
<evidence type="ECO:0000256" key="12">
    <source>
        <dbReference type="PROSITE-ProRule" id="PRU00409"/>
    </source>
</evidence>
<feature type="domain" description="ATP-grasp" evidence="14">
    <location>
        <begin position="120"/>
        <end position="316"/>
    </location>
</feature>
<dbReference type="PANTHER" id="PTHR48095:SF2">
    <property type="entry name" value="BIOTIN CARBOXYLASE, CHLOROPLASTIC"/>
    <property type="match status" value="1"/>
</dbReference>
<dbReference type="NCBIfam" id="TIGR00514">
    <property type="entry name" value="accC"/>
    <property type="match status" value="1"/>
</dbReference>
<evidence type="ECO:0000256" key="8">
    <source>
        <dbReference type="ARBA" id="ARBA00022840"/>
    </source>
</evidence>
<dbReference type="NCBIfam" id="NF006367">
    <property type="entry name" value="PRK08591.1"/>
    <property type="match status" value="1"/>
</dbReference>
<dbReference type="Pfam" id="PF02785">
    <property type="entry name" value="Biotin_carb_C"/>
    <property type="match status" value="1"/>
</dbReference>